<feature type="region of interest" description="Disordered" evidence="1">
    <location>
        <begin position="391"/>
        <end position="411"/>
    </location>
</feature>
<sequence length="476" mass="54504">MSNFIVYSCHCLNIRIHLATKYTANAFAELKEQAAVKEPFPGLEFELGMGGIIIEFNTLVHTERKSGWKTTSCLNCNCGKIYSVTESSSLSKAVVHENAIYGEEAEKVKQDPQYSSIFKIKLNQDTEDLVPMPSAEDVPGKLVSTHQQIISLVDLSIEKIRLESKLRIEEFKQKEEKQTQALISKAKLENNQLWSKIIQITDQNVDEKKGHVTFAPAAAESSSTKPTIRKIGFALSESDISTSLKNKNLDHYNLNMLSKNDQEEEEEEDMFNLDEEFSEEEKEDESLNEDKEEEEEEKEEEEKEEEEKEEEEKQKIVNKKDLLLSSSLQKSISEIDQKFSWIKKKRNTSKYMRKDFDLKTDVKKGTDSNNSEEDKHVSLFATSVPITIHYPIPEDEEEGEEAAEKKDSKKKDLVASSFVNFDFSYSDRMLSEQFPESIVKRKIVPSNSNVCLETDSIIGKSLDTRALMEKKEKVKK</sequence>
<reference evidence="2 3" key="1">
    <citation type="submission" date="2024-04" db="EMBL/GenBank/DDBJ databases">
        <title>genome sequences of Mucor flavus KT1a and Helicostylum pulchrum KT1b strains isolation_sourced from the surface of a dry-aged beef.</title>
        <authorList>
            <person name="Toyotome T."/>
            <person name="Hosono M."/>
            <person name="Torimaru M."/>
            <person name="Fukuda K."/>
            <person name="Mikami N."/>
        </authorList>
    </citation>
    <scope>NUCLEOTIDE SEQUENCE [LARGE SCALE GENOMIC DNA]</scope>
    <source>
        <strain evidence="2 3">KT1b</strain>
    </source>
</reference>
<dbReference type="EMBL" id="BAABUJ010000027">
    <property type="protein sequence ID" value="GAA5803302.1"/>
    <property type="molecule type" value="Genomic_DNA"/>
</dbReference>
<gene>
    <name evidence="2" type="ORF">HPULCUR_008781</name>
</gene>
<dbReference type="PANTHER" id="PTHR21844:SF2">
    <property type="entry name" value="PROLINE-RICH AKT1 SUBSTRATE 1"/>
    <property type="match status" value="1"/>
</dbReference>
<organism evidence="2 3">
    <name type="scientific">Helicostylum pulchrum</name>
    <dbReference type="NCBI Taxonomy" id="562976"/>
    <lineage>
        <taxon>Eukaryota</taxon>
        <taxon>Fungi</taxon>
        <taxon>Fungi incertae sedis</taxon>
        <taxon>Mucoromycota</taxon>
        <taxon>Mucoromycotina</taxon>
        <taxon>Mucoromycetes</taxon>
        <taxon>Mucorales</taxon>
        <taxon>Mucorineae</taxon>
        <taxon>Mucoraceae</taxon>
        <taxon>Helicostylum</taxon>
    </lineage>
</organism>
<name>A0ABP9YAH5_9FUNG</name>
<dbReference type="InterPro" id="IPR026682">
    <property type="entry name" value="AKT1S1"/>
</dbReference>
<comment type="caution">
    <text evidence="2">The sequence shown here is derived from an EMBL/GenBank/DDBJ whole genome shotgun (WGS) entry which is preliminary data.</text>
</comment>
<feature type="compositionally biased region" description="Basic and acidic residues" evidence="1">
    <location>
        <begin position="311"/>
        <end position="320"/>
    </location>
</feature>
<evidence type="ECO:0000256" key="1">
    <source>
        <dbReference type="SAM" id="MobiDB-lite"/>
    </source>
</evidence>
<feature type="region of interest" description="Disordered" evidence="1">
    <location>
        <begin position="258"/>
        <end position="320"/>
    </location>
</feature>
<accession>A0ABP9YAH5</accession>
<feature type="compositionally biased region" description="Acidic residues" evidence="1">
    <location>
        <begin position="262"/>
        <end position="310"/>
    </location>
</feature>
<dbReference type="PANTHER" id="PTHR21844">
    <property type="entry name" value="AKT1 SUBSTRATE 1 PROTEIN"/>
    <property type="match status" value="1"/>
</dbReference>
<proteinExistence type="predicted"/>
<dbReference type="Proteomes" id="UP001476247">
    <property type="component" value="Unassembled WGS sequence"/>
</dbReference>
<evidence type="ECO:0000313" key="2">
    <source>
        <dbReference type="EMBL" id="GAA5803302.1"/>
    </source>
</evidence>
<evidence type="ECO:0000313" key="3">
    <source>
        <dbReference type="Proteomes" id="UP001476247"/>
    </source>
</evidence>
<feature type="compositionally biased region" description="Basic and acidic residues" evidence="1">
    <location>
        <begin position="402"/>
        <end position="411"/>
    </location>
</feature>
<keyword evidence="3" id="KW-1185">Reference proteome</keyword>
<protein>
    <submittedName>
        <fullName evidence="2">Uncharacterized protein</fullName>
    </submittedName>
</protein>